<evidence type="ECO:0000259" key="5">
    <source>
        <dbReference type="Pfam" id="PF00534"/>
    </source>
</evidence>
<feature type="region of interest" description="Disordered" evidence="4">
    <location>
        <begin position="222"/>
        <end position="243"/>
    </location>
</feature>
<dbReference type="Pfam" id="PF13579">
    <property type="entry name" value="Glyco_trans_4_4"/>
    <property type="match status" value="1"/>
</dbReference>
<protein>
    <recommendedName>
        <fullName evidence="1">D-inositol 3-phosphate glycosyltransferase</fullName>
    </recommendedName>
</protein>
<dbReference type="PANTHER" id="PTHR12526:SF510">
    <property type="entry name" value="D-INOSITOL 3-PHOSPHATE GLYCOSYLTRANSFERASE"/>
    <property type="match status" value="1"/>
</dbReference>
<feature type="region of interest" description="Disordered" evidence="4">
    <location>
        <begin position="189"/>
        <end position="208"/>
    </location>
</feature>
<feature type="domain" description="Glycosyl transferase family 1" evidence="5">
    <location>
        <begin position="249"/>
        <end position="406"/>
    </location>
</feature>
<name>A0A4Y3R5W7_STRCI</name>
<sequence>MSRSALPHRPPVGTQPLHAVQVLGGAGSPFGGGAPAARTVAHVRSLAQGLVARGVRVTVCAGGDGQDGELRGTFTEAGADFVSTSARTEPEAVASLRALCADADLVHAHGLRAGLLAALALRRRREVPLVVTWHAPPATEPDGGRADGARELLLRVLVRRVVRAAWVVLGATSDLVERARRSGARDARLAPVALPGPPVSDRPSPAEGPWVAPFLPALPVLSAPPGPPGQGTAAEAGEGPEETGRHKLRADIGAVDRPLIVAVGRLDARHGFDTALTASRAWLRLDPPPLLAVAGEGPERARLQRRIDEEALPVRLLGRRDDALRLLAGADLALLSARWEGRSLPAQEALRAGVPLVATEVGGIPELVGDAAVLVPYGDADSLAHAVAALLSDPARRARLAAAGRARAAELPTEDDTVAQVLSVYDELTGVA</sequence>
<evidence type="ECO:0000256" key="3">
    <source>
        <dbReference type="ARBA" id="ARBA00022679"/>
    </source>
</evidence>
<dbReference type="Pfam" id="PF00534">
    <property type="entry name" value="Glycos_transf_1"/>
    <property type="match status" value="1"/>
</dbReference>
<evidence type="ECO:0000256" key="4">
    <source>
        <dbReference type="SAM" id="MobiDB-lite"/>
    </source>
</evidence>
<proteinExistence type="predicted"/>
<evidence type="ECO:0000256" key="1">
    <source>
        <dbReference type="ARBA" id="ARBA00021292"/>
    </source>
</evidence>
<evidence type="ECO:0000313" key="7">
    <source>
        <dbReference type="EMBL" id="GEB52984.1"/>
    </source>
</evidence>
<dbReference type="InterPro" id="IPR001296">
    <property type="entry name" value="Glyco_trans_1"/>
</dbReference>
<feature type="domain" description="Glycosyltransferase subfamily 4-like N-terminal" evidence="6">
    <location>
        <begin position="41"/>
        <end position="193"/>
    </location>
</feature>
<dbReference type="Proteomes" id="UP000319210">
    <property type="component" value="Unassembled WGS sequence"/>
</dbReference>
<keyword evidence="8" id="KW-1185">Reference proteome</keyword>
<dbReference type="OrthoDB" id="3268555at2"/>
<keyword evidence="3 7" id="KW-0808">Transferase</keyword>
<comment type="caution">
    <text evidence="7">The sequence shown here is derived from an EMBL/GenBank/DDBJ whole genome shotgun (WGS) entry which is preliminary data.</text>
</comment>
<dbReference type="AlphaFoldDB" id="A0A4Y3R5W7"/>
<evidence type="ECO:0000256" key="2">
    <source>
        <dbReference type="ARBA" id="ARBA00022676"/>
    </source>
</evidence>
<dbReference type="PANTHER" id="PTHR12526">
    <property type="entry name" value="GLYCOSYLTRANSFERASE"/>
    <property type="match status" value="1"/>
</dbReference>
<dbReference type="SUPFAM" id="SSF53756">
    <property type="entry name" value="UDP-Glycosyltransferase/glycogen phosphorylase"/>
    <property type="match status" value="1"/>
</dbReference>
<dbReference type="GO" id="GO:0016757">
    <property type="term" value="F:glycosyltransferase activity"/>
    <property type="evidence" value="ECO:0007669"/>
    <property type="project" value="UniProtKB-KW"/>
</dbReference>
<organism evidence="7 8">
    <name type="scientific">Streptomyces cacaoi</name>
    <dbReference type="NCBI Taxonomy" id="1898"/>
    <lineage>
        <taxon>Bacteria</taxon>
        <taxon>Bacillati</taxon>
        <taxon>Actinomycetota</taxon>
        <taxon>Actinomycetes</taxon>
        <taxon>Kitasatosporales</taxon>
        <taxon>Streptomycetaceae</taxon>
        <taxon>Streptomyces</taxon>
    </lineage>
</organism>
<keyword evidence="2" id="KW-0328">Glycosyltransferase</keyword>
<dbReference type="InterPro" id="IPR028098">
    <property type="entry name" value="Glyco_trans_4-like_N"/>
</dbReference>
<gene>
    <name evidence="7" type="ORF">SCA03_55350</name>
</gene>
<evidence type="ECO:0000259" key="6">
    <source>
        <dbReference type="Pfam" id="PF13579"/>
    </source>
</evidence>
<accession>A0A4Y3R5W7</accession>
<dbReference type="EMBL" id="BJMM01000040">
    <property type="protein sequence ID" value="GEB52984.1"/>
    <property type="molecule type" value="Genomic_DNA"/>
</dbReference>
<evidence type="ECO:0000313" key="8">
    <source>
        <dbReference type="Proteomes" id="UP000319210"/>
    </source>
</evidence>
<dbReference type="RefSeq" id="WP_086814515.1">
    <property type="nucleotide sequence ID" value="NZ_BJMM01000040.1"/>
</dbReference>
<reference evidence="7 8" key="1">
    <citation type="submission" date="2019-06" db="EMBL/GenBank/DDBJ databases">
        <title>Whole genome shotgun sequence of Streptomyces cacaoi subsp. cacaoi NBRC 12748.</title>
        <authorList>
            <person name="Hosoyama A."/>
            <person name="Uohara A."/>
            <person name="Ohji S."/>
            <person name="Ichikawa N."/>
        </authorList>
    </citation>
    <scope>NUCLEOTIDE SEQUENCE [LARGE SCALE GENOMIC DNA]</scope>
    <source>
        <strain evidence="7 8">NBRC 12748</strain>
    </source>
</reference>
<dbReference type="CDD" id="cd03801">
    <property type="entry name" value="GT4_PimA-like"/>
    <property type="match status" value="1"/>
</dbReference>
<dbReference type="Gene3D" id="3.40.50.2000">
    <property type="entry name" value="Glycogen Phosphorylase B"/>
    <property type="match status" value="2"/>
</dbReference>